<dbReference type="PANTHER" id="PTHR37300:SF2">
    <property type="entry name" value="UPF0291 PROTEIN BC_1827"/>
    <property type="match status" value="1"/>
</dbReference>
<dbReference type="Gene3D" id="1.10.287.540">
    <property type="entry name" value="Helix hairpin bin"/>
    <property type="match status" value="1"/>
</dbReference>
<evidence type="ECO:0000313" key="3">
    <source>
        <dbReference type="EMBL" id="GAF10668.1"/>
    </source>
</evidence>
<dbReference type="InterPro" id="IPR009242">
    <property type="entry name" value="DUF896"/>
</dbReference>
<dbReference type="HAMAP" id="MF_01103">
    <property type="entry name" value="UPF0291"/>
    <property type="match status" value="1"/>
</dbReference>
<organism evidence="3 4">
    <name type="scientific">Paenibacillus pini JCM 16418</name>
    <dbReference type="NCBI Taxonomy" id="1236976"/>
    <lineage>
        <taxon>Bacteria</taxon>
        <taxon>Bacillati</taxon>
        <taxon>Bacillota</taxon>
        <taxon>Bacilli</taxon>
        <taxon>Bacillales</taxon>
        <taxon>Paenibacillaceae</taxon>
        <taxon>Paenibacillus</taxon>
    </lineage>
</organism>
<name>W7YU00_9BACL</name>
<comment type="similarity">
    <text evidence="2">Belongs to the UPF0291 family.</text>
</comment>
<gene>
    <name evidence="3" type="ORF">JCM16418_4887</name>
</gene>
<dbReference type="Pfam" id="PF05979">
    <property type="entry name" value="DUF896"/>
    <property type="match status" value="1"/>
</dbReference>
<dbReference type="EMBL" id="BAVZ01000031">
    <property type="protein sequence ID" value="GAF10668.1"/>
    <property type="molecule type" value="Genomic_DNA"/>
</dbReference>
<keyword evidence="4" id="KW-1185">Reference proteome</keyword>
<evidence type="ECO:0000256" key="1">
    <source>
        <dbReference type="ARBA" id="ARBA00022490"/>
    </source>
</evidence>
<dbReference type="STRING" id="1236976.JCM16418_4887"/>
<keyword evidence="1 2" id="KW-0963">Cytoplasm</keyword>
<reference evidence="3 4" key="1">
    <citation type="journal article" date="2014" name="Genome Announc.">
        <title>Draft Genome Sequence of Paenibacillus pini JCM 16418T, Isolated from the Rhizosphere of Pine Tree.</title>
        <authorList>
            <person name="Yuki M."/>
            <person name="Oshima K."/>
            <person name="Suda W."/>
            <person name="Oshida Y."/>
            <person name="Kitamura K."/>
            <person name="Iida Y."/>
            <person name="Hattori M."/>
            <person name="Ohkuma M."/>
        </authorList>
    </citation>
    <scope>NUCLEOTIDE SEQUENCE [LARGE SCALE GENOMIC DNA]</scope>
    <source>
        <strain evidence="3 4">JCM 16418</strain>
    </source>
</reference>
<dbReference type="GO" id="GO:0005737">
    <property type="term" value="C:cytoplasm"/>
    <property type="evidence" value="ECO:0007669"/>
    <property type="project" value="UniProtKB-SubCell"/>
</dbReference>
<accession>W7YU00</accession>
<comment type="subcellular location">
    <subcellularLocation>
        <location evidence="2">Cytoplasm</location>
    </subcellularLocation>
</comment>
<dbReference type="AlphaFoldDB" id="W7YU00"/>
<dbReference type="Proteomes" id="UP000019364">
    <property type="component" value="Unassembled WGS sequence"/>
</dbReference>
<protein>
    <recommendedName>
        <fullName evidence="2">UPF0291 protein JCM16418_4887</fullName>
    </recommendedName>
</protein>
<evidence type="ECO:0000313" key="4">
    <source>
        <dbReference type="Proteomes" id="UP000019364"/>
    </source>
</evidence>
<dbReference type="SUPFAM" id="SSF158221">
    <property type="entry name" value="YnzC-like"/>
    <property type="match status" value="1"/>
</dbReference>
<evidence type="ECO:0000256" key="2">
    <source>
        <dbReference type="HAMAP-Rule" id="MF_01103"/>
    </source>
</evidence>
<sequence length="88" mass="10162">MMITSLQRINELAKKQREEGLTNAERVEQQVLREDYLREIRGQVLRTFSGLTVVDPNGNDVTPDKVRKVKAEEYVPNVFGEQKGNHIH</sequence>
<proteinExistence type="inferred from homology"/>
<dbReference type="eggNOG" id="COG4224">
    <property type="taxonomic scope" value="Bacteria"/>
</dbReference>
<comment type="caution">
    <text evidence="3">The sequence shown here is derived from an EMBL/GenBank/DDBJ whole genome shotgun (WGS) entry which is preliminary data.</text>
</comment>
<dbReference type="PANTHER" id="PTHR37300">
    <property type="entry name" value="UPF0291 PROTEIN CBO2609/CLC_2481"/>
    <property type="match status" value="1"/>
</dbReference>